<dbReference type="InterPro" id="IPR005467">
    <property type="entry name" value="His_kinase_dom"/>
</dbReference>
<dbReference type="EC" id="2.7.13.3" evidence="3"/>
<comment type="caution">
    <text evidence="14">The sequence shown here is derived from an EMBL/GenBank/DDBJ whole genome shotgun (WGS) entry which is preliminary data.</text>
</comment>
<evidence type="ECO:0000313" key="14">
    <source>
        <dbReference type="EMBL" id="GAA1815037.1"/>
    </source>
</evidence>
<dbReference type="PANTHER" id="PTHR45436:SF5">
    <property type="entry name" value="SENSOR HISTIDINE KINASE TRCS"/>
    <property type="match status" value="1"/>
</dbReference>
<dbReference type="Gene3D" id="6.10.340.10">
    <property type="match status" value="1"/>
</dbReference>
<dbReference type="Pfam" id="PF02518">
    <property type="entry name" value="HATPase_c"/>
    <property type="match status" value="1"/>
</dbReference>
<dbReference type="CDD" id="cd00082">
    <property type="entry name" value="HisKA"/>
    <property type="match status" value="1"/>
</dbReference>
<dbReference type="EMBL" id="BAAANJ010000009">
    <property type="protein sequence ID" value="GAA1815037.1"/>
    <property type="molecule type" value="Genomic_DNA"/>
</dbReference>
<feature type="domain" description="HAMP" evidence="13">
    <location>
        <begin position="177"/>
        <end position="230"/>
    </location>
</feature>
<evidence type="ECO:0000256" key="7">
    <source>
        <dbReference type="ARBA" id="ARBA00022777"/>
    </source>
</evidence>
<evidence type="ECO:0000256" key="1">
    <source>
        <dbReference type="ARBA" id="ARBA00000085"/>
    </source>
</evidence>
<dbReference type="RefSeq" id="WP_344296721.1">
    <property type="nucleotide sequence ID" value="NZ_BAAANJ010000009.1"/>
</dbReference>
<dbReference type="GO" id="GO:0005524">
    <property type="term" value="F:ATP binding"/>
    <property type="evidence" value="ECO:0007669"/>
    <property type="project" value="UniProtKB-KW"/>
</dbReference>
<dbReference type="InterPro" id="IPR004358">
    <property type="entry name" value="Sig_transdc_His_kin-like_C"/>
</dbReference>
<keyword evidence="9" id="KW-0902">Two-component regulatory system</keyword>
<dbReference type="PRINTS" id="PR00344">
    <property type="entry name" value="BCTRLSENSOR"/>
</dbReference>
<proteinExistence type="predicted"/>
<evidence type="ECO:0000256" key="11">
    <source>
        <dbReference type="SAM" id="Phobius"/>
    </source>
</evidence>
<evidence type="ECO:0000259" key="12">
    <source>
        <dbReference type="PROSITE" id="PS50109"/>
    </source>
</evidence>
<gene>
    <name evidence="14" type="ORF">GCM10009749_25850</name>
</gene>
<dbReference type="SMART" id="SM00304">
    <property type="entry name" value="HAMP"/>
    <property type="match status" value="1"/>
</dbReference>
<dbReference type="InterPro" id="IPR050428">
    <property type="entry name" value="TCS_sensor_his_kinase"/>
</dbReference>
<evidence type="ECO:0000256" key="10">
    <source>
        <dbReference type="ARBA" id="ARBA00023136"/>
    </source>
</evidence>
<dbReference type="CDD" id="cd06225">
    <property type="entry name" value="HAMP"/>
    <property type="match status" value="1"/>
</dbReference>
<keyword evidence="10 11" id="KW-0472">Membrane</keyword>
<protein>
    <recommendedName>
        <fullName evidence="3">histidine kinase</fullName>
        <ecNumber evidence="3">2.7.13.3</ecNumber>
    </recommendedName>
</protein>
<keyword evidence="14" id="KW-0067">ATP-binding</keyword>
<keyword evidence="15" id="KW-1185">Reference proteome</keyword>
<dbReference type="SMART" id="SM00387">
    <property type="entry name" value="HATPase_c"/>
    <property type="match status" value="1"/>
</dbReference>
<evidence type="ECO:0000256" key="2">
    <source>
        <dbReference type="ARBA" id="ARBA00004236"/>
    </source>
</evidence>
<sequence>MAEATAEAPRRPRRRGGVRERITLVATSVVAVALVLGAVGFWVTLHTSLFDGLRNAAEQDAAVIAERIEVDGLGSISEPDERLVQVVDESGTIIFASEDAPSAPVAEDDDAAPVSVDDETFVTAVEGFSSDAGDGIVIVGRDTEAAEDTLATIAQLLWIAVPLIVMLVAATSWIIVGRALSPVERMRRQVDGVTAATLARRIDEPPVDDEIGRLARTLNGMLDRLESAQSTQRRFISDASHELKSPLAALRQYAEVARAHPDRISIDELRDAVLEEGERLERLVQGMLVLAHADEGALRMDANDVDLDDLLLDEARRVRGGTELTVDTSAIAASRVRGDAGLLRQLVRNLVDNAARHARTKLALTVAPASDETSVVLTVSDDGDGIPADERERVFERFVRLDDARARDTGGSGLGLAIVREIVAAHGGTVRIESGADDEGTRVVVTLPTSAR</sequence>
<feature type="transmembrane region" description="Helical" evidence="11">
    <location>
        <begin position="156"/>
        <end position="180"/>
    </location>
</feature>
<evidence type="ECO:0000256" key="5">
    <source>
        <dbReference type="ARBA" id="ARBA00022679"/>
    </source>
</evidence>
<evidence type="ECO:0000256" key="4">
    <source>
        <dbReference type="ARBA" id="ARBA00022553"/>
    </source>
</evidence>
<dbReference type="InterPro" id="IPR003594">
    <property type="entry name" value="HATPase_dom"/>
</dbReference>
<keyword evidence="14" id="KW-0547">Nucleotide-binding</keyword>
<accession>A0ABN2MAF7</accession>
<keyword evidence="4" id="KW-0597">Phosphoprotein</keyword>
<dbReference type="PROSITE" id="PS50885">
    <property type="entry name" value="HAMP"/>
    <property type="match status" value="1"/>
</dbReference>
<dbReference type="InterPro" id="IPR036097">
    <property type="entry name" value="HisK_dim/P_sf"/>
</dbReference>
<dbReference type="SMART" id="SM00388">
    <property type="entry name" value="HisKA"/>
    <property type="match status" value="1"/>
</dbReference>
<feature type="transmembrane region" description="Helical" evidence="11">
    <location>
        <begin position="21"/>
        <end position="45"/>
    </location>
</feature>
<evidence type="ECO:0000259" key="13">
    <source>
        <dbReference type="PROSITE" id="PS50885"/>
    </source>
</evidence>
<evidence type="ECO:0000256" key="9">
    <source>
        <dbReference type="ARBA" id="ARBA00023012"/>
    </source>
</evidence>
<comment type="subcellular location">
    <subcellularLocation>
        <location evidence="2">Cell membrane</location>
    </subcellularLocation>
</comment>
<evidence type="ECO:0000256" key="6">
    <source>
        <dbReference type="ARBA" id="ARBA00022692"/>
    </source>
</evidence>
<evidence type="ECO:0000256" key="8">
    <source>
        <dbReference type="ARBA" id="ARBA00022989"/>
    </source>
</evidence>
<dbReference type="SUPFAM" id="SSF47384">
    <property type="entry name" value="Homodimeric domain of signal transducing histidine kinase"/>
    <property type="match status" value="1"/>
</dbReference>
<evidence type="ECO:0000256" key="3">
    <source>
        <dbReference type="ARBA" id="ARBA00012438"/>
    </source>
</evidence>
<dbReference type="PANTHER" id="PTHR45436">
    <property type="entry name" value="SENSOR HISTIDINE KINASE YKOH"/>
    <property type="match status" value="1"/>
</dbReference>
<dbReference type="Proteomes" id="UP001500002">
    <property type="component" value="Unassembled WGS sequence"/>
</dbReference>
<keyword evidence="8 11" id="KW-1133">Transmembrane helix</keyword>
<keyword evidence="6 11" id="KW-0812">Transmembrane</keyword>
<feature type="domain" description="Histidine kinase" evidence="12">
    <location>
        <begin position="238"/>
        <end position="451"/>
    </location>
</feature>
<dbReference type="SUPFAM" id="SSF55874">
    <property type="entry name" value="ATPase domain of HSP90 chaperone/DNA topoisomerase II/histidine kinase"/>
    <property type="match status" value="1"/>
</dbReference>
<keyword evidence="5" id="KW-0808">Transferase</keyword>
<dbReference type="InterPro" id="IPR036890">
    <property type="entry name" value="HATPase_C_sf"/>
</dbReference>
<dbReference type="PROSITE" id="PS50109">
    <property type="entry name" value="HIS_KIN"/>
    <property type="match status" value="1"/>
</dbReference>
<dbReference type="InterPro" id="IPR003661">
    <property type="entry name" value="HisK_dim/P_dom"/>
</dbReference>
<dbReference type="Gene3D" id="1.10.287.130">
    <property type="match status" value="1"/>
</dbReference>
<dbReference type="Pfam" id="PF00672">
    <property type="entry name" value="HAMP"/>
    <property type="match status" value="1"/>
</dbReference>
<name>A0ABN2MAF7_9MICO</name>
<dbReference type="CDD" id="cd00075">
    <property type="entry name" value="HATPase"/>
    <property type="match status" value="1"/>
</dbReference>
<comment type="catalytic activity">
    <reaction evidence="1">
        <text>ATP + protein L-histidine = ADP + protein N-phospho-L-histidine.</text>
        <dbReference type="EC" id="2.7.13.3"/>
    </reaction>
</comment>
<dbReference type="SUPFAM" id="SSF158472">
    <property type="entry name" value="HAMP domain-like"/>
    <property type="match status" value="1"/>
</dbReference>
<reference evidence="14 15" key="1">
    <citation type="journal article" date="2019" name="Int. J. Syst. Evol. Microbiol.">
        <title>The Global Catalogue of Microorganisms (GCM) 10K type strain sequencing project: providing services to taxonomists for standard genome sequencing and annotation.</title>
        <authorList>
            <consortium name="The Broad Institute Genomics Platform"/>
            <consortium name="The Broad Institute Genome Sequencing Center for Infectious Disease"/>
            <person name="Wu L."/>
            <person name="Ma J."/>
        </authorList>
    </citation>
    <scope>NUCLEOTIDE SEQUENCE [LARGE SCALE GENOMIC DNA]</scope>
    <source>
        <strain evidence="14 15">JCM 14322</strain>
    </source>
</reference>
<evidence type="ECO:0000313" key="15">
    <source>
        <dbReference type="Proteomes" id="UP001500002"/>
    </source>
</evidence>
<keyword evidence="7" id="KW-0418">Kinase</keyword>
<organism evidence="14 15">
    <name type="scientific">Agromyces neolithicus</name>
    <dbReference type="NCBI Taxonomy" id="269420"/>
    <lineage>
        <taxon>Bacteria</taxon>
        <taxon>Bacillati</taxon>
        <taxon>Actinomycetota</taxon>
        <taxon>Actinomycetes</taxon>
        <taxon>Micrococcales</taxon>
        <taxon>Microbacteriaceae</taxon>
        <taxon>Agromyces</taxon>
    </lineage>
</organism>
<dbReference type="InterPro" id="IPR003660">
    <property type="entry name" value="HAMP_dom"/>
</dbReference>
<dbReference type="Gene3D" id="3.30.565.10">
    <property type="entry name" value="Histidine kinase-like ATPase, C-terminal domain"/>
    <property type="match status" value="1"/>
</dbReference>
<dbReference type="Pfam" id="PF00512">
    <property type="entry name" value="HisKA"/>
    <property type="match status" value="1"/>
</dbReference>